<dbReference type="Proteomes" id="UP000027341">
    <property type="component" value="Unassembled WGS sequence"/>
</dbReference>
<evidence type="ECO:0000313" key="4">
    <source>
        <dbReference type="Proteomes" id="UP000027341"/>
    </source>
</evidence>
<evidence type="ECO:0000256" key="2">
    <source>
        <dbReference type="SAM" id="SignalP"/>
    </source>
</evidence>
<dbReference type="InterPro" id="IPR051909">
    <property type="entry name" value="MFP_Cation_Efflux"/>
</dbReference>
<accession>A0A066ZP43</accession>
<dbReference type="Gene3D" id="1.10.287.470">
    <property type="entry name" value="Helix hairpin bin"/>
    <property type="match status" value="1"/>
</dbReference>
<dbReference type="STRING" id="28885.EI16_02830"/>
<sequence>MSALQTPSMKISSKFNTDALNRHLRASLLLVSLGMAPMASHAAEPLVFSSQQITTLGIATAPVKRIHQYPNETYPAEAVVPLSQTHLVTTPISGLVTKIDHVHGPIKKGEVIVEILSPELLNAQKNYLNTLSDLSTAQNNLARAMKLTQNGVVSVKNKQQAQSDVNKLSQIKRQQRQDLTLMGMAETAIEKLEKTRKQQPAIIQVPAPVTGELFNLKIKVGERLTANQTLISIGIVDPIVVDVRLPASQLSQVNEGMTSLALTTSGEIISKGIVAHISSFIDPMTQSVEIHNRFNNGEGKIHPGQLLQIEFVNDVADGEYVYQAPGSAIGNYDGHDVVFLMHQRQITVQPIQVLLQQDGVMVFKTQQPIDDAQQIVSQSTSAVKAALLSASEPSNGEE</sequence>
<dbReference type="RefSeq" id="WP_029909196.1">
    <property type="nucleotide sequence ID" value="NZ_AP020335.1"/>
</dbReference>
<gene>
    <name evidence="3" type="ORF">EI16_02830</name>
</gene>
<dbReference type="SUPFAM" id="SSF111369">
    <property type="entry name" value="HlyD-like secretion proteins"/>
    <property type="match status" value="1"/>
</dbReference>
<evidence type="ECO:0000256" key="1">
    <source>
        <dbReference type="ARBA" id="ARBA00022448"/>
    </source>
</evidence>
<protein>
    <submittedName>
        <fullName evidence="3">Uncharacterized protein</fullName>
    </submittedName>
</protein>
<dbReference type="PANTHER" id="PTHR30097:SF4">
    <property type="entry name" value="SLR6042 PROTEIN"/>
    <property type="match status" value="1"/>
</dbReference>
<feature type="chain" id="PRO_5001636755" evidence="2">
    <location>
        <begin position="43"/>
        <end position="398"/>
    </location>
</feature>
<comment type="caution">
    <text evidence="3">The sequence shown here is derived from an EMBL/GenBank/DDBJ whole genome shotgun (WGS) entry which is preliminary data.</text>
</comment>
<dbReference type="GO" id="GO:0046914">
    <property type="term" value="F:transition metal ion binding"/>
    <property type="evidence" value="ECO:0007669"/>
    <property type="project" value="TreeGrafter"/>
</dbReference>
<dbReference type="Gene3D" id="2.40.30.170">
    <property type="match status" value="1"/>
</dbReference>
<dbReference type="GO" id="GO:0060003">
    <property type="term" value="P:copper ion export"/>
    <property type="evidence" value="ECO:0007669"/>
    <property type="project" value="TreeGrafter"/>
</dbReference>
<dbReference type="GO" id="GO:0015679">
    <property type="term" value="P:plasma membrane copper ion transport"/>
    <property type="evidence" value="ECO:0007669"/>
    <property type="project" value="TreeGrafter"/>
</dbReference>
<name>A0A066ZP43_HYDMR</name>
<reference evidence="3 4" key="1">
    <citation type="submission" date="2014-04" db="EMBL/GenBank/DDBJ databases">
        <title>Draft genome sequence of Hydrogenovibrio marinus MH-110, a model organism for aerobic H2 metabolism.</title>
        <authorList>
            <person name="Cha H.J."/>
            <person name="Jo B.H."/>
            <person name="Hwang B.H."/>
        </authorList>
    </citation>
    <scope>NUCLEOTIDE SEQUENCE [LARGE SCALE GENOMIC DNA]</scope>
    <source>
        <strain evidence="3 4">MH-110</strain>
    </source>
</reference>
<dbReference type="AlphaFoldDB" id="A0A066ZP43"/>
<keyword evidence="1" id="KW-0813">Transport</keyword>
<feature type="signal peptide" evidence="2">
    <location>
        <begin position="1"/>
        <end position="42"/>
    </location>
</feature>
<organism evidence="3 4">
    <name type="scientific">Hydrogenovibrio marinus</name>
    <dbReference type="NCBI Taxonomy" id="28885"/>
    <lineage>
        <taxon>Bacteria</taxon>
        <taxon>Pseudomonadati</taxon>
        <taxon>Pseudomonadota</taxon>
        <taxon>Gammaproteobacteria</taxon>
        <taxon>Thiotrichales</taxon>
        <taxon>Piscirickettsiaceae</taxon>
        <taxon>Hydrogenovibrio</taxon>
    </lineage>
</organism>
<dbReference type="Gene3D" id="2.40.50.100">
    <property type="match status" value="1"/>
</dbReference>
<keyword evidence="4" id="KW-1185">Reference proteome</keyword>
<keyword evidence="2" id="KW-0732">Signal</keyword>
<dbReference type="GO" id="GO:0030288">
    <property type="term" value="C:outer membrane-bounded periplasmic space"/>
    <property type="evidence" value="ECO:0007669"/>
    <property type="project" value="TreeGrafter"/>
</dbReference>
<evidence type="ECO:0000313" key="3">
    <source>
        <dbReference type="EMBL" id="KDN95257.1"/>
    </source>
</evidence>
<proteinExistence type="predicted"/>
<dbReference type="PANTHER" id="PTHR30097">
    <property type="entry name" value="CATION EFFLUX SYSTEM PROTEIN CUSB"/>
    <property type="match status" value="1"/>
</dbReference>
<dbReference type="EMBL" id="JMIU01000001">
    <property type="protein sequence ID" value="KDN95257.1"/>
    <property type="molecule type" value="Genomic_DNA"/>
</dbReference>